<reference evidence="4 5" key="1">
    <citation type="submission" date="2021-01" db="EMBL/GenBank/DDBJ databases">
        <title>Chryseolinea sp. Jin1 Genome sequencing and assembly.</title>
        <authorList>
            <person name="Kim I."/>
        </authorList>
    </citation>
    <scope>NUCLEOTIDE SEQUENCE [LARGE SCALE GENOMIC DNA]</scope>
    <source>
        <strain evidence="4 5">Jin1</strain>
    </source>
</reference>
<dbReference type="Pfam" id="PF06452">
    <property type="entry name" value="CBM9_1"/>
    <property type="match status" value="1"/>
</dbReference>
<feature type="signal peptide" evidence="1">
    <location>
        <begin position="1"/>
        <end position="21"/>
    </location>
</feature>
<protein>
    <submittedName>
        <fullName evidence="4">Carbohydrate binding family 9 domain-containing protein</fullName>
    </submittedName>
</protein>
<dbReference type="RefSeq" id="WP_202012901.1">
    <property type="nucleotide sequence ID" value="NZ_JAERRB010000007.1"/>
</dbReference>
<dbReference type="Gene3D" id="2.60.40.1190">
    <property type="match status" value="1"/>
</dbReference>
<feature type="domain" description="DUF5916" evidence="3">
    <location>
        <begin position="243"/>
        <end position="342"/>
    </location>
</feature>
<dbReference type="InterPro" id="IPR010502">
    <property type="entry name" value="Carb-bd_dom_fam9"/>
</dbReference>
<organism evidence="4 5">
    <name type="scientific">Chryseolinea lacunae</name>
    <dbReference type="NCBI Taxonomy" id="2801331"/>
    <lineage>
        <taxon>Bacteria</taxon>
        <taxon>Pseudomonadati</taxon>
        <taxon>Bacteroidota</taxon>
        <taxon>Cytophagia</taxon>
        <taxon>Cytophagales</taxon>
        <taxon>Fulvivirgaceae</taxon>
        <taxon>Chryseolinea</taxon>
    </lineage>
</organism>
<dbReference type="CDD" id="cd09618">
    <property type="entry name" value="CBM9_like_2"/>
    <property type="match status" value="1"/>
</dbReference>
<dbReference type="Pfam" id="PF19313">
    <property type="entry name" value="DUF5916"/>
    <property type="match status" value="1"/>
</dbReference>
<dbReference type="SUPFAM" id="SSF49344">
    <property type="entry name" value="CBD9-like"/>
    <property type="match status" value="1"/>
</dbReference>
<gene>
    <name evidence="4" type="ORF">JI741_20165</name>
</gene>
<accession>A0ABS1KVS9</accession>
<dbReference type="EMBL" id="JAERRB010000007">
    <property type="protein sequence ID" value="MBL0743560.1"/>
    <property type="molecule type" value="Genomic_DNA"/>
</dbReference>
<name>A0ABS1KVS9_9BACT</name>
<evidence type="ECO:0000259" key="3">
    <source>
        <dbReference type="Pfam" id="PF19313"/>
    </source>
</evidence>
<evidence type="ECO:0000313" key="5">
    <source>
        <dbReference type="Proteomes" id="UP000613030"/>
    </source>
</evidence>
<evidence type="ECO:0000313" key="4">
    <source>
        <dbReference type="EMBL" id="MBL0743560.1"/>
    </source>
</evidence>
<keyword evidence="5" id="KW-1185">Reference proteome</keyword>
<comment type="caution">
    <text evidence="4">The sequence shown here is derived from an EMBL/GenBank/DDBJ whole genome shotgun (WGS) entry which is preliminary data.</text>
</comment>
<evidence type="ECO:0000259" key="2">
    <source>
        <dbReference type="Pfam" id="PF06452"/>
    </source>
</evidence>
<feature type="chain" id="PRO_5046698981" evidence="1">
    <location>
        <begin position="22"/>
        <end position="739"/>
    </location>
</feature>
<proteinExistence type="predicted"/>
<feature type="domain" description="Carbohydrate-binding" evidence="2">
    <location>
        <begin position="44"/>
        <end position="213"/>
    </location>
</feature>
<dbReference type="Proteomes" id="UP000613030">
    <property type="component" value="Unassembled WGS sequence"/>
</dbReference>
<evidence type="ECO:0000256" key="1">
    <source>
        <dbReference type="SAM" id="SignalP"/>
    </source>
</evidence>
<keyword evidence="1" id="KW-0732">Signal</keyword>
<sequence length="739" mass="84177">MKPFYCLVLLSLWLAPSRAWSHQQPTQPTTQVLTANRTPSLLKIDGVLEEEWNAAPATGPFTNQWPLDSGFAEARTEVKVLFNDQFLYVSAVNYQRREDLIIQSLKRDQLEPFWRSDGFAILVDPLRQKSTGFLFGVNAGGAQLDGAVTQTSAWSQTNENWDNKWFSAVKVYDDYWIAEMAIPFTALRFKEGADGWGLNFIRNDMKRNVFATWSPVPVQLAGTDLAHLGTLQWGQPLHPVRSRVTLVPYMAGGHSRNHEEGEPAKTRGDVGLDAKVSLTSSLNLDLTLRPDFSNVEVDRQMTNVTRFSLLYPERRNFFLENADLFANFGSWNVKPFFSRTIGLHDGDPVPIAAGARLSGNLTNSLRIGLMDVQTETTDEVSANNYFVATVQQRVLARSVIKALVTNRQTTRATGGDTQLDYNRTLGGEFQYTAPKASFNVYLRAHTAQTPEKLSENNYISTQVSYLTKKYYGGLMLEKVGENYVNDLSFIPRLHNYDAARDTTVRIGHYTVNPWFGWLIYPKNSKTNIIELNTWSVINFRSDGSFLERYTSLNVSFAFKDTRKLYVEATNNEVNLPFPSDILDNDQPIPVEHYNFTQYSARYTTDTRKAFNGSVNASFGNFYNGTRLEYGMTLNFRSQPWGLFGVSFLQNDIRLPEAYGKAQFTLVGPRAEVSLRNNLWWTTFLQYNTQAGNFNINSRVQWRFKPMSDIFVVYTDNYATTDMRVKNKGVVFKLTYWLNL</sequence>
<dbReference type="InterPro" id="IPR045670">
    <property type="entry name" value="DUF5916"/>
</dbReference>